<feature type="non-terminal residue" evidence="1">
    <location>
        <position position="1"/>
    </location>
</feature>
<evidence type="ECO:0000313" key="2">
    <source>
        <dbReference type="Proteomes" id="UP001328107"/>
    </source>
</evidence>
<reference evidence="2" key="1">
    <citation type="submission" date="2022-10" db="EMBL/GenBank/DDBJ databases">
        <title>Genome assembly of Pristionchus species.</title>
        <authorList>
            <person name="Yoshida K."/>
            <person name="Sommer R.J."/>
        </authorList>
    </citation>
    <scope>NUCLEOTIDE SEQUENCE [LARGE SCALE GENOMIC DNA]</scope>
    <source>
        <strain evidence="2">RS5460</strain>
    </source>
</reference>
<sequence length="92" mass="10320">ASSMDILLHTRVVIGHLLSTSVWVKFCDRCAKATSHSRRRNSGLRASGAGLQRILKKRDRILDLIHSVEIQTLPNRRVVCCVRMSIAVDVVQ</sequence>
<organism evidence="1 2">
    <name type="scientific">Pristionchus mayeri</name>
    <dbReference type="NCBI Taxonomy" id="1317129"/>
    <lineage>
        <taxon>Eukaryota</taxon>
        <taxon>Metazoa</taxon>
        <taxon>Ecdysozoa</taxon>
        <taxon>Nematoda</taxon>
        <taxon>Chromadorea</taxon>
        <taxon>Rhabditida</taxon>
        <taxon>Rhabditina</taxon>
        <taxon>Diplogasteromorpha</taxon>
        <taxon>Diplogasteroidea</taxon>
        <taxon>Neodiplogasteridae</taxon>
        <taxon>Pristionchus</taxon>
    </lineage>
</organism>
<comment type="caution">
    <text evidence="1">The sequence shown here is derived from an EMBL/GenBank/DDBJ whole genome shotgun (WGS) entry which is preliminary data.</text>
</comment>
<evidence type="ECO:0000313" key="1">
    <source>
        <dbReference type="EMBL" id="GMR30797.1"/>
    </source>
</evidence>
<gene>
    <name evidence="1" type="ORF">PMAYCL1PPCAC_00992</name>
</gene>
<dbReference type="AlphaFoldDB" id="A0AAN5C5J4"/>
<dbReference type="EMBL" id="BTRK01000001">
    <property type="protein sequence ID" value="GMR30797.1"/>
    <property type="molecule type" value="Genomic_DNA"/>
</dbReference>
<protein>
    <submittedName>
        <fullName evidence="1">Uncharacterized protein</fullName>
    </submittedName>
</protein>
<proteinExistence type="predicted"/>
<dbReference type="Proteomes" id="UP001328107">
    <property type="component" value="Unassembled WGS sequence"/>
</dbReference>
<accession>A0AAN5C5J4</accession>
<feature type="non-terminal residue" evidence="1">
    <location>
        <position position="92"/>
    </location>
</feature>
<name>A0AAN5C5J4_9BILA</name>
<keyword evidence="2" id="KW-1185">Reference proteome</keyword>